<comment type="cofactor">
    <cofactor evidence="1">
        <name>L-ascorbate</name>
        <dbReference type="ChEBI" id="CHEBI:38290"/>
    </cofactor>
</comment>
<dbReference type="InterPro" id="IPR039558">
    <property type="entry name" value="TPA1/OFD1_N"/>
</dbReference>
<sequence>MINPNLALKVLDSPFHHTVIHNFLDLDQASLSLEALAEQEFIPTESDLFSYSASNNLSISDNPDIKSLYDSLCSKAWIRKLESLFDVSLSGNVDMAAYVYMNGDFLLPHDDELDSRLLAYSLHLTPNMTLSDGGSFDFFSSNTEGEAKEIVKQVVPKFNSIVIFKVTPESWHQVSEILSDVQRFSLTGWYHG</sequence>
<dbReference type="SMART" id="SM00702">
    <property type="entry name" value="P4Hc"/>
    <property type="match status" value="1"/>
</dbReference>
<dbReference type="EMBL" id="MIYU01000012">
    <property type="protein sequence ID" value="OIR16646.1"/>
    <property type="molecule type" value="Genomic_DNA"/>
</dbReference>
<feature type="domain" description="Prolyl 4-hydroxylase alpha subunit" evidence="4">
    <location>
        <begin position="15"/>
        <end position="191"/>
    </location>
</feature>
<dbReference type="InterPro" id="IPR006620">
    <property type="entry name" value="Pro_4_hyd_alph"/>
</dbReference>
<dbReference type="AlphaFoldDB" id="A0A1J5TX96"/>
<proteinExistence type="predicted"/>
<evidence type="ECO:0000256" key="2">
    <source>
        <dbReference type="ARBA" id="ARBA00022964"/>
    </source>
</evidence>
<dbReference type="GO" id="GO:0031418">
    <property type="term" value="F:L-ascorbic acid binding"/>
    <property type="evidence" value="ECO:0007669"/>
    <property type="project" value="InterPro"/>
</dbReference>
<reference evidence="5 6" key="1">
    <citation type="submission" date="2016-08" db="EMBL/GenBank/DDBJ databases">
        <title>New Insights into Marine Group III Euryarchaeota, from dark to light.</title>
        <authorList>
            <person name="Haro-Moreno J.M."/>
            <person name="Rodriguez-Valera F."/>
            <person name="Lopez-Garcia P."/>
            <person name="Moreira D."/>
            <person name="Martin-Cuadrado A.B."/>
        </authorList>
    </citation>
    <scope>NUCLEOTIDE SEQUENCE [LARGE SCALE GENOMIC DNA]</scope>
    <source>
        <strain evidence="5">CG-Bathy1</strain>
    </source>
</reference>
<keyword evidence="2" id="KW-0223">Dioxygenase</keyword>
<organism evidence="5 6">
    <name type="scientific">Marine Group III euryarchaeote CG-Bathy1</name>
    <dbReference type="NCBI Taxonomy" id="1889001"/>
    <lineage>
        <taxon>Archaea</taxon>
        <taxon>Methanobacteriati</taxon>
        <taxon>Thermoplasmatota</taxon>
        <taxon>Thermoplasmata</taxon>
        <taxon>Candidatus Thermoprofundales</taxon>
    </lineage>
</organism>
<dbReference type="Proteomes" id="UP000183815">
    <property type="component" value="Unassembled WGS sequence"/>
</dbReference>
<dbReference type="Pfam" id="PF13661">
    <property type="entry name" value="2OG-FeII_Oxy_4"/>
    <property type="match status" value="1"/>
</dbReference>
<gene>
    <name evidence="5" type="ORF">BEU04_01555</name>
</gene>
<dbReference type="Gene3D" id="2.60.120.620">
    <property type="entry name" value="q2cbj1_9rhob like domain"/>
    <property type="match status" value="1"/>
</dbReference>
<dbReference type="GO" id="GO:0005737">
    <property type="term" value="C:cytoplasm"/>
    <property type="evidence" value="ECO:0007669"/>
    <property type="project" value="TreeGrafter"/>
</dbReference>
<evidence type="ECO:0000256" key="3">
    <source>
        <dbReference type="ARBA" id="ARBA00023002"/>
    </source>
</evidence>
<comment type="caution">
    <text evidence="5">The sequence shown here is derived from an EMBL/GenBank/DDBJ whole genome shotgun (WGS) entry which is preliminary data.</text>
</comment>
<dbReference type="GO" id="GO:0005506">
    <property type="term" value="F:iron ion binding"/>
    <property type="evidence" value="ECO:0007669"/>
    <property type="project" value="InterPro"/>
</dbReference>
<dbReference type="GO" id="GO:0031543">
    <property type="term" value="F:peptidyl-proline dioxygenase activity"/>
    <property type="evidence" value="ECO:0007669"/>
    <property type="project" value="TreeGrafter"/>
</dbReference>
<dbReference type="PANTHER" id="PTHR12117:SF0">
    <property type="entry name" value="PROLYL 3-HYDROXYLASE OGFOD1"/>
    <property type="match status" value="1"/>
</dbReference>
<name>A0A1J5TX96_9ARCH</name>
<protein>
    <recommendedName>
        <fullName evidence="4">Prolyl 4-hydroxylase alpha subunit domain-containing protein</fullName>
    </recommendedName>
</protein>
<dbReference type="GO" id="GO:0006449">
    <property type="term" value="P:regulation of translational termination"/>
    <property type="evidence" value="ECO:0007669"/>
    <property type="project" value="TreeGrafter"/>
</dbReference>
<evidence type="ECO:0000313" key="6">
    <source>
        <dbReference type="Proteomes" id="UP000183815"/>
    </source>
</evidence>
<keyword evidence="3" id="KW-0560">Oxidoreductase</keyword>
<evidence type="ECO:0000313" key="5">
    <source>
        <dbReference type="EMBL" id="OIR16646.1"/>
    </source>
</evidence>
<dbReference type="PANTHER" id="PTHR12117">
    <property type="entry name" value="HISTONE ACETYLTRANSFERASE COMPLEX"/>
    <property type="match status" value="1"/>
</dbReference>
<evidence type="ECO:0000256" key="1">
    <source>
        <dbReference type="ARBA" id="ARBA00001961"/>
    </source>
</evidence>
<accession>A0A1J5TX96</accession>
<dbReference type="InterPro" id="IPR051842">
    <property type="entry name" value="uS12_prolyl_hydroxylase"/>
</dbReference>
<evidence type="ECO:0000259" key="4">
    <source>
        <dbReference type="SMART" id="SM00702"/>
    </source>
</evidence>